<reference evidence="1 2" key="1">
    <citation type="submission" date="2018-07" db="EMBL/GenBank/DDBJ databases">
        <title>The genomes of Aspergillus section Nigri reveals drivers in fungal speciation.</title>
        <authorList>
            <consortium name="DOE Joint Genome Institute"/>
            <person name="Vesth T.C."/>
            <person name="Nybo J."/>
            <person name="Theobald S."/>
            <person name="Brandl J."/>
            <person name="Frisvad J.C."/>
            <person name="Nielsen K.F."/>
            <person name="Lyhne E.K."/>
            <person name="Kogle M.E."/>
            <person name="Kuo A."/>
            <person name="Riley R."/>
            <person name="Clum A."/>
            <person name="Nolan M."/>
            <person name="Lipzen A."/>
            <person name="Salamov A."/>
            <person name="Henrissat B."/>
            <person name="Wiebenga A."/>
            <person name="De vries R.P."/>
            <person name="Grigoriev I.V."/>
            <person name="Mortensen U.H."/>
            <person name="Andersen M.R."/>
            <person name="Baker S.E."/>
        </authorList>
    </citation>
    <scope>NUCLEOTIDE SEQUENCE [LARGE SCALE GENOMIC DNA]</scope>
    <source>
        <strain evidence="1 2">CBS 139.54b</strain>
    </source>
</reference>
<keyword evidence="2" id="KW-1185">Reference proteome</keyword>
<dbReference type="Proteomes" id="UP000253729">
    <property type="component" value="Unassembled WGS sequence"/>
</dbReference>
<accession>A0A3F3PKL7</accession>
<protein>
    <submittedName>
        <fullName evidence="1">Uncharacterized protein</fullName>
    </submittedName>
</protein>
<organism evidence="1 2">
    <name type="scientific">Aspergillus welwitschiae</name>
    <dbReference type="NCBI Taxonomy" id="1341132"/>
    <lineage>
        <taxon>Eukaryota</taxon>
        <taxon>Fungi</taxon>
        <taxon>Dikarya</taxon>
        <taxon>Ascomycota</taxon>
        <taxon>Pezizomycotina</taxon>
        <taxon>Eurotiomycetes</taxon>
        <taxon>Eurotiomycetidae</taxon>
        <taxon>Eurotiales</taxon>
        <taxon>Aspergillaceae</taxon>
        <taxon>Aspergillus</taxon>
        <taxon>Aspergillus subgen. Circumdati</taxon>
    </lineage>
</organism>
<proteinExistence type="predicted"/>
<gene>
    <name evidence="1" type="ORF">BDQ94DRAFT_153890</name>
</gene>
<evidence type="ECO:0000313" key="1">
    <source>
        <dbReference type="EMBL" id="RDH27457.1"/>
    </source>
</evidence>
<dbReference type="EMBL" id="KZ852090">
    <property type="protein sequence ID" value="RDH27457.1"/>
    <property type="molecule type" value="Genomic_DNA"/>
</dbReference>
<evidence type="ECO:0000313" key="2">
    <source>
        <dbReference type="Proteomes" id="UP000253729"/>
    </source>
</evidence>
<dbReference type="GeneID" id="38136559"/>
<dbReference type="RefSeq" id="XP_026620479.1">
    <property type="nucleotide sequence ID" value="XM_026768203.1"/>
</dbReference>
<dbReference type="AlphaFoldDB" id="A0A3F3PKL7"/>
<name>A0A3F3PKL7_9EURO</name>
<sequence length="58" mass="6492">MTTLCFAFIVYLVVTGYGSDFLLHGLRCFMGLREFEGSDGVSGPYSCFKQRSTCKHLT</sequence>